<feature type="domain" description="EfeO-type cupredoxin-like" evidence="2">
    <location>
        <begin position="19"/>
        <end position="111"/>
    </location>
</feature>
<dbReference type="Pfam" id="PF13473">
    <property type="entry name" value="Cupredoxin_1"/>
    <property type="match status" value="1"/>
</dbReference>
<feature type="signal peptide" evidence="1">
    <location>
        <begin position="1"/>
        <end position="29"/>
    </location>
</feature>
<evidence type="ECO:0000313" key="3">
    <source>
        <dbReference type="EMBL" id="MCI0182939.1"/>
    </source>
</evidence>
<gene>
    <name evidence="3" type="ORF">MM817_01208</name>
</gene>
<dbReference type="Gene3D" id="2.60.40.420">
    <property type="entry name" value="Cupredoxins - blue copper proteins"/>
    <property type="match status" value="1"/>
</dbReference>
<dbReference type="Proteomes" id="UP001139263">
    <property type="component" value="Unassembled WGS sequence"/>
</dbReference>
<protein>
    <recommendedName>
        <fullName evidence="2">EfeO-type cupredoxin-like domain-containing protein</fullName>
    </recommendedName>
</protein>
<evidence type="ECO:0000313" key="4">
    <source>
        <dbReference type="Proteomes" id="UP001139263"/>
    </source>
</evidence>
<dbReference type="InterPro" id="IPR028096">
    <property type="entry name" value="EfeO_Cupredoxin"/>
</dbReference>
<feature type="chain" id="PRO_5040787009" description="EfeO-type cupredoxin-like domain-containing protein" evidence="1">
    <location>
        <begin position="30"/>
        <end position="119"/>
    </location>
</feature>
<dbReference type="EMBL" id="JALBUF010000002">
    <property type="protein sequence ID" value="MCI0182939.1"/>
    <property type="molecule type" value="Genomic_DNA"/>
</dbReference>
<organism evidence="3 4">
    <name type="scientific">Sulfoacidibacillus ferrooxidans</name>
    <dbReference type="NCBI Taxonomy" id="2005001"/>
    <lineage>
        <taxon>Bacteria</taxon>
        <taxon>Bacillati</taxon>
        <taxon>Bacillota</taxon>
        <taxon>Bacilli</taxon>
        <taxon>Bacillales</taxon>
        <taxon>Alicyclobacillaceae</taxon>
        <taxon>Sulfoacidibacillus</taxon>
    </lineage>
</organism>
<name>A0A9X1V7Y8_9BACL</name>
<comment type="caution">
    <text evidence="3">The sequence shown here is derived from an EMBL/GenBank/DDBJ whole genome shotgun (WGS) entry which is preliminary data.</text>
</comment>
<dbReference type="InterPro" id="IPR008972">
    <property type="entry name" value="Cupredoxin"/>
</dbReference>
<evidence type="ECO:0000256" key="1">
    <source>
        <dbReference type="SAM" id="SignalP"/>
    </source>
</evidence>
<keyword evidence="4" id="KW-1185">Reference proteome</keyword>
<proteinExistence type="predicted"/>
<accession>A0A9X1V7Y8</accession>
<dbReference type="AlphaFoldDB" id="A0A9X1V7Y8"/>
<sequence>MFGNFYKLVIVGSLCVLSSVAMMGHLAYAATYHIIITDRHFTPEKIVGQIDQPVTITVSNQGTKIHNFILPAFYIYSPNLSVHHTTTVQFTPDKKGVFDFFSDAGGKKEQGLVGKIDVH</sequence>
<evidence type="ECO:0000259" key="2">
    <source>
        <dbReference type="Pfam" id="PF13473"/>
    </source>
</evidence>
<reference evidence="3" key="1">
    <citation type="submission" date="2022-03" db="EMBL/GenBank/DDBJ databases">
        <title>Draft Genome Sequence of Firmicute Strain S0AB, a Heterotrophic Iron/Sulfur-Oxidizing Extreme Acidophile.</title>
        <authorList>
            <person name="Vergara E."/>
            <person name="Pakostova E."/>
            <person name="Johnson D.B."/>
            <person name="Holmes D.S."/>
        </authorList>
    </citation>
    <scope>NUCLEOTIDE SEQUENCE</scope>
    <source>
        <strain evidence="3">S0AB</strain>
    </source>
</reference>
<dbReference type="SUPFAM" id="SSF49503">
    <property type="entry name" value="Cupredoxins"/>
    <property type="match status" value="1"/>
</dbReference>
<keyword evidence="1" id="KW-0732">Signal</keyword>